<dbReference type="RefSeq" id="WP_157739424.1">
    <property type="nucleotide sequence ID" value="NZ_BMHF01000001.1"/>
</dbReference>
<accession>A0ABQ1FMH9</accession>
<dbReference type="Proteomes" id="UP000609323">
    <property type="component" value="Unassembled WGS sequence"/>
</dbReference>
<sequence>MKPVRVRSVSQTTPQNAEVAKIDRLAIIAAILTLIAAVIGTYIAFKNLTLDTTTTVVI</sequence>
<evidence type="ECO:0000256" key="1">
    <source>
        <dbReference type="SAM" id="Phobius"/>
    </source>
</evidence>
<gene>
    <name evidence="2" type="ORF">GCM10010917_02620</name>
</gene>
<evidence type="ECO:0000313" key="3">
    <source>
        <dbReference type="Proteomes" id="UP000609323"/>
    </source>
</evidence>
<organism evidence="2 3">
    <name type="scientific">Paenibacillus physcomitrellae</name>
    <dbReference type="NCBI Taxonomy" id="1619311"/>
    <lineage>
        <taxon>Bacteria</taxon>
        <taxon>Bacillati</taxon>
        <taxon>Bacillota</taxon>
        <taxon>Bacilli</taxon>
        <taxon>Bacillales</taxon>
        <taxon>Paenibacillaceae</taxon>
        <taxon>Paenibacillus</taxon>
    </lineage>
</organism>
<feature type="transmembrane region" description="Helical" evidence="1">
    <location>
        <begin position="25"/>
        <end position="45"/>
    </location>
</feature>
<reference evidence="3" key="1">
    <citation type="journal article" date="2019" name="Int. J. Syst. Evol. Microbiol.">
        <title>The Global Catalogue of Microorganisms (GCM) 10K type strain sequencing project: providing services to taxonomists for standard genome sequencing and annotation.</title>
        <authorList>
            <consortium name="The Broad Institute Genomics Platform"/>
            <consortium name="The Broad Institute Genome Sequencing Center for Infectious Disease"/>
            <person name="Wu L."/>
            <person name="Ma J."/>
        </authorList>
    </citation>
    <scope>NUCLEOTIDE SEQUENCE [LARGE SCALE GENOMIC DNA]</scope>
    <source>
        <strain evidence="3">CGMCC 1.15044</strain>
    </source>
</reference>
<keyword evidence="1" id="KW-0812">Transmembrane</keyword>
<dbReference type="EMBL" id="BMHF01000001">
    <property type="protein sequence ID" value="GGA21382.1"/>
    <property type="molecule type" value="Genomic_DNA"/>
</dbReference>
<keyword evidence="3" id="KW-1185">Reference proteome</keyword>
<protein>
    <submittedName>
        <fullName evidence="2">Uncharacterized protein</fullName>
    </submittedName>
</protein>
<comment type="caution">
    <text evidence="2">The sequence shown here is derived from an EMBL/GenBank/DDBJ whole genome shotgun (WGS) entry which is preliminary data.</text>
</comment>
<keyword evidence="1" id="KW-0472">Membrane</keyword>
<name>A0ABQ1FMH9_9BACL</name>
<proteinExistence type="predicted"/>
<evidence type="ECO:0000313" key="2">
    <source>
        <dbReference type="EMBL" id="GGA21382.1"/>
    </source>
</evidence>
<keyword evidence="1" id="KW-1133">Transmembrane helix</keyword>